<sequence length="116" mass="11610">MRKPLPYLREAGIAIVAAIGLTACGPGGSVGGAEEGSGGMTAQLRVACTSQIENIGVPAAAVDQVCECASRRAQDQLSVTDIIAGETSALQEIVTQCVDESLGFGGAQANTNGTES</sequence>
<reference evidence="1" key="1">
    <citation type="submission" date="2022-02" db="EMBL/GenBank/DDBJ databases">
        <title>Qipengyuania spongiae sp. nov., isolated from marine sponge.</title>
        <authorList>
            <person name="Li Z."/>
            <person name="Zhang M."/>
        </authorList>
    </citation>
    <scope>NUCLEOTIDE SEQUENCE</scope>
    <source>
        <strain evidence="1">PHS-Z21</strain>
    </source>
</reference>
<accession>A0ABY5SXK4</accession>
<organism evidence="1 2">
    <name type="scientific">Qipengyuania spongiae</name>
    <dbReference type="NCBI Taxonomy" id="2909673"/>
    <lineage>
        <taxon>Bacteria</taxon>
        <taxon>Pseudomonadati</taxon>
        <taxon>Pseudomonadota</taxon>
        <taxon>Alphaproteobacteria</taxon>
        <taxon>Sphingomonadales</taxon>
        <taxon>Erythrobacteraceae</taxon>
        <taxon>Qipengyuania</taxon>
    </lineage>
</organism>
<dbReference type="PROSITE" id="PS51257">
    <property type="entry name" value="PROKAR_LIPOPROTEIN"/>
    <property type="match status" value="1"/>
</dbReference>
<evidence type="ECO:0000313" key="2">
    <source>
        <dbReference type="Proteomes" id="UP001065265"/>
    </source>
</evidence>
<evidence type="ECO:0000313" key="1">
    <source>
        <dbReference type="EMBL" id="UVI38591.1"/>
    </source>
</evidence>
<gene>
    <name evidence="1" type="ORF">L1F33_10055</name>
</gene>
<proteinExistence type="predicted"/>
<keyword evidence="2" id="KW-1185">Reference proteome</keyword>
<dbReference type="Proteomes" id="UP001065265">
    <property type="component" value="Chromosome"/>
</dbReference>
<protein>
    <recommendedName>
        <fullName evidence="3">UrcA family protein</fullName>
    </recommendedName>
</protein>
<evidence type="ECO:0008006" key="3">
    <source>
        <dbReference type="Google" id="ProtNLM"/>
    </source>
</evidence>
<dbReference type="EMBL" id="CP092471">
    <property type="protein sequence ID" value="UVI38591.1"/>
    <property type="molecule type" value="Genomic_DNA"/>
</dbReference>
<name>A0ABY5SXK4_9SPHN</name>
<dbReference type="RefSeq" id="WP_265557762.1">
    <property type="nucleotide sequence ID" value="NZ_CP092471.1"/>
</dbReference>